<dbReference type="Proteomes" id="UP000696485">
    <property type="component" value="Unassembled WGS sequence"/>
</dbReference>
<dbReference type="EMBL" id="JAAAUY010000266">
    <property type="protein sequence ID" value="KAF9332334.1"/>
    <property type="molecule type" value="Genomic_DNA"/>
</dbReference>
<comment type="caution">
    <text evidence="1">The sequence shown here is derived from an EMBL/GenBank/DDBJ whole genome shotgun (WGS) entry which is preliminary data.</text>
</comment>
<name>A0A9P5SLN5_9FUNG</name>
<dbReference type="InterPro" id="IPR032675">
    <property type="entry name" value="LRR_dom_sf"/>
</dbReference>
<proteinExistence type="predicted"/>
<keyword evidence="2" id="KW-1185">Reference proteome</keyword>
<dbReference type="AlphaFoldDB" id="A0A9P5SLN5"/>
<evidence type="ECO:0000313" key="1">
    <source>
        <dbReference type="EMBL" id="KAF9332334.1"/>
    </source>
</evidence>
<sequence length="366" mass="42253">MEQLKLISMQQPRFGHHQPYCEYRRIKLFTRLRAACPGLHVMPRLTYRDIEDLFPDLTSWSCSKADANRQMFAFLKNTYYHLTTLEINSEYQLVAIPLHEYLGEASNLVHLRAPEVFINIEDLQVHLTAQQTTRGALWACSRLETLHISIQDRFDKKNSTRQHSFSRALFTYLATVCPKLVDVYVSYSTLTFEMESGFCQLSKLKNLRSLQLKTARPERVTELDLWWTSASSLSRRKLWSSPMEMLKVEATLAKMRMSNEAKAPIAFVFGGFFSEEEVLEKGLCSDQSHIDIDNVVRECHLLSTVDLLDSMLKAKENGSDVQCWPDLEIWSLIKSGQFPAPVQVDLIEKLRPGIRCKRSIYCDLAE</sequence>
<protein>
    <submittedName>
        <fullName evidence="1">Uncharacterized protein</fullName>
    </submittedName>
</protein>
<dbReference type="Gene3D" id="3.80.10.10">
    <property type="entry name" value="Ribonuclease Inhibitor"/>
    <property type="match status" value="1"/>
</dbReference>
<organism evidence="1 2">
    <name type="scientific">Podila minutissima</name>
    <dbReference type="NCBI Taxonomy" id="64525"/>
    <lineage>
        <taxon>Eukaryota</taxon>
        <taxon>Fungi</taxon>
        <taxon>Fungi incertae sedis</taxon>
        <taxon>Mucoromycota</taxon>
        <taxon>Mortierellomycotina</taxon>
        <taxon>Mortierellomycetes</taxon>
        <taxon>Mortierellales</taxon>
        <taxon>Mortierellaceae</taxon>
        <taxon>Podila</taxon>
    </lineage>
</organism>
<reference evidence="1" key="1">
    <citation type="journal article" date="2020" name="Fungal Divers.">
        <title>Resolving the Mortierellaceae phylogeny through synthesis of multi-gene phylogenetics and phylogenomics.</title>
        <authorList>
            <person name="Vandepol N."/>
            <person name="Liber J."/>
            <person name="Desiro A."/>
            <person name="Na H."/>
            <person name="Kennedy M."/>
            <person name="Barry K."/>
            <person name="Grigoriev I.V."/>
            <person name="Miller A.N."/>
            <person name="O'Donnell K."/>
            <person name="Stajich J.E."/>
            <person name="Bonito G."/>
        </authorList>
    </citation>
    <scope>NUCLEOTIDE SEQUENCE</scope>
    <source>
        <strain evidence="1">NVP1</strain>
    </source>
</reference>
<dbReference type="SUPFAM" id="SSF52047">
    <property type="entry name" value="RNI-like"/>
    <property type="match status" value="1"/>
</dbReference>
<gene>
    <name evidence="1" type="ORF">BG006_004794</name>
</gene>
<evidence type="ECO:0000313" key="2">
    <source>
        <dbReference type="Proteomes" id="UP000696485"/>
    </source>
</evidence>
<accession>A0A9P5SLN5</accession>